<dbReference type="Pfam" id="PF12800">
    <property type="entry name" value="Fer4_4"/>
    <property type="match status" value="1"/>
</dbReference>
<protein>
    <submittedName>
        <fullName evidence="6">Iron-sulfur cluster binding protein</fullName>
    </submittedName>
</protein>
<dbReference type="SUPFAM" id="SSF54862">
    <property type="entry name" value="4Fe-4S ferredoxins"/>
    <property type="match status" value="1"/>
</dbReference>
<keyword evidence="2" id="KW-0479">Metal-binding</keyword>
<gene>
    <name evidence="6" type="ORF">OZSIB_0997</name>
</gene>
<comment type="caution">
    <text evidence="6">The sequence shown here is derived from an EMBL/GenBank/DDBJ whole genome shotgun (WGS) entry which is preliminary data.</text>
</comment>
<dbReference type="GO" id="GO:0046872">
    <property type="term" value="F:metal ion binding"/>
    <property type="evidence" value="ECO:0007669"/>
    <property type="project" value="UniProtKB-KW"/>
</dbReference>
<dbReference type="GO" id="GO:0051539">
    <property type="term" value="F:4 iron, 4 sulfur cluster binding"/>
    <property type="evidence" value="ECO:0007669"/>
    <property type="project" value="UniProtKB-KW"/>
</dbReference>
<dbReference type="Proteomes" id="UP000252355">
    <property type="component" value="Unassembled WGS sequence"/>
</dbReference>
<sequence length="139" mass="15037">MGKLLRVINREQCIGCYSCMFACSRIWYKAITVEKAALRVKNYAGVEGAFSIRPCYGCADPDCARACPTAALTPRPGGGVDLDSAKCTHCGACTEACIPEALQWDHEQKQPIVCRQCGVCVQFCPNDVIAMVDIPAATR</sequence>
<evidence type="ECO:0000256" key="4">
    <source>
        <dbReference type="ARBA" id="ARBA00023014"/>
    </source>
</evidence>
<dbReference type="InterPro" id="IPR050294">
    <property type="entry name" value="RnfB_subfamily"/>
</dbReference>
<dbReference type="Gene3D" id="3.30.70.20">
    <property type="match status" value="2"/>
</dbReference>
<proteinExistence type="predicted"/>
<evidence type="ECO:0000256" key="2">
    <source>
        <dbReference type="ARBA" id="ARBA00022723"/>
    </source>
</evidence>
<dbReference type="PROSITE" id="PS00198">
    <property type="entry name" value="4FE4S_FER_1"/>
    <property type="match status" value="1"/>
</dbReference>
<dbReference type="Pfam" id="PF13237">
    <property type="entry name" value="Fer4_10"/>
    <property type="match status" value="1"/>
</dbReference>
<feature type="domain" description="4Fe-4S ferredoxin-type" evidence="5">
    <location>
        <begin position="48"/>
        <end position="77"/>
    </location>
</feature>
<organism evidence="6 7">
    <name type="scientific">Candidatus Ozemobacter sibiricus</name>
    <dbReference type="NCBI Taxonomy" id="2268124"/>
    <lineage>
        <taxon>Bacteria</taxon>
        <taxon>Candidatus Ozemobacteria</taxon>
        <taxon>Candidatus Ozemobacterales</taxon>
        <taxon>Candidatus Ozemobacteraceae</taxon>
        <taxon>Candidatus Ozemobacter</taxon>
    </lineage>
</organism>
<evidence type="ECO:0000256" key="3">
    <source>
        <dbReference type="ARBA" id="ARBA00023004"/>
    </source>
</evidence>
<keyword evidence="3" id="KW-0408">Iron</keyword>
<name>A0A367ZLX6_9BACT</name>
<feature type="domain" description="4Fe-4S ferredoxin-type" evidence="5">
    <location>
        <begin position="114"/>
        <end position="134"/>
    </location>
</feature>
<feature type="domain" description="4Fe-4S ferredoxin-type" evidence="5">
    <location>
        <begin position="78"/>
        <end position="107"/>
    </location>
</feature>
<dbReference type="InterPro" id="IPR017896">
    <property type="entry name" value="4Fe4S_Fe-S-bd"/>
</dbReference>
<dbReference type="InterPro" id="IPR017900">
    <property type="entry name" value="4Fe4S_Fe_S_CS"/>
</dbReference>
<keyword evidence="4" id="KW-0411">Iron-sulfur</keyword>
<evidence type="ECO:0000313" key="7">
    <source>
        <dbReference type="Proteomes" id="UP000252355"/>
    </source>
</evidence>
<reference evidence="6 7" key="1">
    <citation type="submission" date="2018-05" db="EMBL/GenBank/DDBJ databases">
        <title>A metagenomic window into the 2 km-deep terrestrial subsurface aquifer revealed taxonomically and functionally diverse microbial community comprising novel uncultured bacterial lineages.</title>
        <authorList>
            <person name="Kadnikov V.V."/>
            <person name="Mardanov A.V."/>
            <person name="Beletsky A.V."/>
            <person name="Banks D."/>
            <person name="Pimenov N.V."/>
            <person name="Frank Y.A."/>
            <person name="Karnachuk O.V."/>
            <person name="Ravin N.V."/>
        </authorList>
    </citation>
    <scope>NUCLEOTIDE SEQUENCE [LARGE SCALE GENOMIC DNA]</scope>
    <source>
        <strain evidence="6">BY5</strain>
    </source>
</reference>
<dbReference type="PANTHER" id="PTHR42859:SF15">
    <property type="entry name" value="IRON-SULFUR CLUSTER BINDING PROTEIN"/>
    <property type="match status" value="1"/>
</dbReference>
<keyword evidence="1" id="KW-0004">4Fe-4S</keyword>
<feature type="domain" description="4Fe-4S ferredoxin-type" evidence="5">
    <location>
        <begin position="4"/>
        <end position="36"/>
    </location>
</feature>
<dbReference type="PROSITE" id="PS51379">
    <property type="entry name" value="4FE4S_FER_2"/>
    <property type="match status" value="4"/>
</dbReference>
<evidence type="ECO:0000313" key="6">
    <source>
        <dbReference type="EMBL" id="RCK78847.1"/>
    </source>
</evidence>
<dbReference type="EMBL" id="QOQW01000018">
    <property type="protein sequence ID" value="RCK78847.1"/>
    <property type="molecule type" value="Genomic_DNA"/>
</dbReference>
<evidence type="ECO:0000259" key="5">
    <source>
        <dbReference type="PROSITE" id="PS51379"/>
    </source>
</evidence>
<accession>A0A367ZLX6</accession>
<evidence type="ECO:0000256" key="1">
    <source>
        <dbReference type="ARBA" id="ARBA00022485"/>
    </source>
</evidence>
<dbReference type="CDD" id="cd16370">
    <property type="entry name" value="DMSOR_beta_like"/>
    <property type="match status" value="1"/>
</dbReference>
<dbReference type="PANTHER" id="PTHR42859">
    <property type="entry name" value="OXIDOREDUCTASE"/>
    <property type="match status" value="1"/>
</dbReference>
<dbReference type="AlphaFoldDB" id="A0A367ZLX6"/>